<keyword evidence="16 25" id="KW-0472">Membrane</keyword>
<feature type="compositionally biased region" description="Low complexity" evidence="24">
    <location>
        <begin position="995"/>
        <end position="1006"/>
    </location>
</feature>
<evidence type="ECO:0000313" key="29">
    <source>
        <dbReference type="Proteomes" id="UP000198287"/>
    </source>
</evidence>
<comment type="subcellular location">
    <subcellularLocation>
        <location evidence="3">Membrane</location>
        <topology evidence="3">Multi-pass membrane protein</topology>
    </subcellularLocation>
    <subcellularLocation>
        <location evidence="2">Nucleus</location>
    </subcellularLocation>
</comment>
<dbReference type="InterPro" id="IPR001357">
    <property type="entry name" value="BRCT_dom"/>
</dbReference>
<dbReference type="CDD" id="cd07903">
    <property type="entry name" value="Adenylation_DNA_ligase_IV"/>
    <property type="match status" value="1"/>
</dbReference>
<sequence>MNKLLKRLQSNNFEPEGRGSGGQDEALDAYKDELESRWQEFVHRARVHEMLKCLQSEHRRLQVLRDNIDFDELLTVDRDRHVSDEEDDGKDQPSVSEDAEVAPHPQHHSLGDARNIRKSLAGVSQRKTALAIEIFKSKNIISDKEFEDILELCDDKMEQQALREAFEEKKNRDTYLHNATERRQMLYDFINSKFFVQFMLVTIIVSICGIFLMTFETISTRFSFPLMVMDSCIIAIFVVEAAFKIVIYKLDYFKQVWNLLDMLIIVVHLLEVIVDLTTKTLALSTEISSGVTFKFLKSLRALRLLRIIKFLPNLQVVLLTVFQSMLSMGSIAVLMVLFIFVFAVMGRGLFYENSPVHFGSIWLAFITLFQLLTLDDWFELLDPVKNTESNIAIDNSFQYWIMFLYLFCYIVIEYFVFLNLFVAVLVDNFQLTLADAEIRRKKEEMLFLEEQQKFDDMKKLAHGEGGNDEFKENVDTMNPDNLELNVEDYFPVQKGSKDAQLTSEIFKDMNSLDFERFLWKRRITLLNDVIDIALSRQPQNVWTTQDAESVEDLDTLELIEEMNEKRQEEETAELYFEGSCCFKFQTTMATVTKSFRWGETSLVDSGDDRSRCSGGASGAVGIHSTSGHLNNMQTMVGLRMILSPGLIRDTGCGPKLFTIIPPSLSTVREFKNHLSTNILKTHIPFYFFNGDYRIPDEEDIRIFSLLSEPCRVVPVPQPKSVLSISGNGSGITTTSTPLPNGLPLPPVHSTEEEDSQGTPPSSKRVKFSDTFSPDGIGLSNGGGGMDKVDLGGGKRKKRQTTNDNDSIVALNGSANPPSMLDSSVEVGAKRRKRHRKHKSKKSKPLPETNDDEEEATNKDCFAESDDRMVLSPEGESTEKSQATTAKINLKGLGPLAPKKSSIILGYDADESEMDLSQKVNSNNKTHSSPSSKGANNNKKTEQQQKFSILISTTTEPICIDDNQAKKKKKSLDIGEFISPNDVVDQKYKRIRDKSSSSSKSKFNSNSIAETPIQNTFGSSGYEDIDSYDSSSGRRKDTPMLPKILKNPSATYELVKKSLSFNQEVGSESESLDEVAVARATDDLEVQDIDIDGESSDSDNEDSTVATAAAASTKSPPNLSIGQVKIGDKISFKMVEMDENYSPGVSDVKVAKIIDKDDTEGVLELQYIGEELAKKKERSGIYEIEDEELESEPLDNPTTVKFTGLLSLKINAIIMQQQSTAVLLKPEKIGDSIKFADLVKVLEAVNNDSQASNRSKRVVKFISKCRDYFKLLHGTLDSAAANGDSLFPLIRILLLKLDRERPAYGLQAKSLGKILASVLGLNDRDKARLTNFRSPDANDETGGGSGDTDFASVLYSIMQARFSDQAPSVISLTGLHDILDKLSRDAQTNQEAQKKVLLELFTGRKLSPLEGKWLCRILLKNLEYGVNRNIIFKAIHPKAYSMYERISNLKEVCETLNDPDTVKDIDKIVLSYYVKPMLCLRTNTLDDFESFNYDEPGTASSSSRAPTTNLTSKKKANPQMAPPYVIETKWDGERFQIHYDGRALKYISKQGHDYSLKFNVTLTPRLAPQIKLGARSFILDGEMMAWDKRNKGFTQKGADIDVKNFRPDNLNHCPTYVAFDVLMFNDVTLINKPLHERYATLEKILNPKESVVYVPKQNIVNTREQVEDALNKAIDESEEGLVVKAIDSVYEPGKRGPSWRKIKPEFIYGTSVDDLDLLILGAYYSESTRRKGIIGNFLVGVIKKSGNTEEFFALTQVGSGQLRIASMKALVDELLPHLGKKPFPGINYKAKQRPDLYIDPKKSIVVQVKASEIIYSKVSALDYNLRFPRITVVRRDKNYNQIMTVEEFHTLRESCGGRLAKRTDNSKFFGAKKRGPVDANPDSSDEDTPMPKVSKRTLPVALMKKNNNYPTTSDDEDDDEKPSTSFALRSKSSKPAVLAPVPLPKILPQKPIIKKDIFKAKIFCVLGKPDWKSKIEEKITSYGGQIVQNLIKERLFYVGESLKNPKVDKAVRWGKHDVLKSDWIERCIASETEVPFTPADFFVYTEEIAAIFKTEYDEYGDSYKKKCSLQEVKDLAKKVIELTEANRKKRKSNDNHDSDEEDEPDDDDMDIDYIRNEIEPELFPGPKINTLKQYRFFKDVRVAFRGETDPVLAGMITFYGGTVASSEVEKDDSITHVVVKDPLSPSKKKQLSAFLIKPRWITESVEKRKCLDELGYSAGCLV</sequence>
<keyword evidence="8 25" id="KW-0812">Transmembrane</keyword>
<feature type="transmembrane region" description="Helical" evidence="25">
    <location>
        <begin position="194"/>
        <end position="215"/>
    </location>
</feature>
<dbReference type="PANTHER" id="PTHR45997">
    <property type="entry name" value="DNA LIGASE 4"/>
    <property type="match status" value="1"/>
</dbReference>
<comment type="caution">
    <text evidence="28">The sequence shown here is derived from an EMBL/GenBank/DDBJ whole genome shotgun (WGS) entry which is preliminary data.</text>
</comment>
<feature type="compositionally biased region" description="Basic residues" evidence="24">
    <location>
        <begin position="829"/>
        <end position="843"/>
    </location>
</feature>
<proteinExistence type="inferred from homology"/>
<dbReference type="GO" id="GO:0005216">
    <property type="term" value="F:monoatomic ion channel activity"/>
    <property type="evidence" value="ECO:0007669"/>
    <property type="project" value="InterPro"/>
</dbReference>
<accession>A0A226D7K3</accession>
<keyword evidence="7 28" id="KW-0436">Ligase</keyword>
<evidence type="ECO:0000256" key="25">
    <source>
        <dbReference type="SAM" id="Phobius"/>
    </source>
</evidence>
<feature type="compositionally biased region" description="Low complexity" evidence="24">
    <location>
        <begin position="1102"/>
        <end position="1114"/>
    </location>
</feature>
<gene>
    <name evidence="28" type="ORF">Fcan01_24746</name>
</gene>
<evidence type="ECO:0000256" key="22">
    <source>
        <dbReference type="ARBA" id="ARBA00034003"/>
    </source>
</evidence>
<dbReference type="GO" id="GO:0003910">
    <property type="term" value="F:DNA ligase (ATP) activity"/>
    <property type="evidence" value="ECO:0007669"/>
    <property type="project" value="UniProtKB-EC"/>
</dbReference>
<dbReference type="GO" id="GO:0006310">
    <property type="term" value="P:DNA recombination"/>
    <property type="evidence" value="ECO:0007669"/>
    <property type="project" value="UniProtKB-KW"/>
</dbReference>
<evidence type="ECO:0000313" key="28">
    <source>
        <dbReference type="EMBL" id="OXA40611.1"/>
    </source>
</evidence>
<dbReference type="GO" id="GO:0005524">
    <property type="term" value="F:ATP binding"/>
    <property type="evidence" value="ECO:0007669"/>
    <property type="project" value="UniProtKB-KW"/>
</dbReference>
<dbReference type="Pfam" id="PF04675">
    <property type="entry name" value="DNA_ligase_A_N"/>
    <property type="match status" value="1"/>
</dbReference>
<dbReference type="Gene3D" id="2.40.50.140">
    <property type="entry name" value="Nucleic acid-binding proteins"/>
    <property type="match status" value="1"/>
</dbReference>
<dbReference type="NCBIfam" id="TIGR00574">
    <property type="entry name" value="dnl1"/>
    <property type="match status" value="1"/>
</dbReference>
<feature type="region of interest" description="Disordered" evidence="24">
    <location>
        <begin position="2086"/>
        <end position="2109"/>
    </location>
</feature>
<evidence type="ECO:0000256" key="3">
    <source>
        <dbReference type="ARBA" id="ARBA00004141"/>
    </source>
</evidence>
<dbReference type="Gene3D" id="1.20.120.350">
    <property type="entry name" value="Voltage-gated potassium channels. Chain C"/>
    <property type="match status" value="1"/>
</dbReference>
<dbReference type="PROSITE" id="PS50172">
    <property type="entry name" value="BRCT"/>
    <property type="match status" value="2"/>
</dbReference>
<evidence type="ECO:0000256" key="2">
    <source>
        <dbReference type="ARBA" id="ARBA00004123"/>
    </source>
</evidence>
<dbReference type="InterPro" id="IPR029710">
    <property type="entry name" value="LIG4"/>
</dbReference>
<evidence type="ECO:0000256" key="11">
    <source>
        <dbReference type="ARBA" id="ARBA00022741"/>
    </source>
</evidence>
<feature type="compositionally biased region" description="Acidic residues" evidence="24">
    <location>
        <begin position="1087"/>
        <end position="1101"/>
    </location>
</feature>
<evidence type="ECO:0000256" key="10">
    <source>
        <dbReference type="ARBA" id="ARBA00022737"/>
    </source>
</evidence>
<dbReference type="GO" id="GO:0003677">
    <property type="term" value="F:DNA binding"/>
    <property type="evidence" value="ECO:0007669"/>
    <property type="project" value="InterPro"/>
</dbReference>
<feature type="region of interest" description="Disordered" evidence="24">
    <location>
        <begin position="1865"/>
        <end position="1928"/>
    </location>
</feature>
<dbReference type="InterPro" id="IPR036599">
    <property type="entry name" value="DNA_ligase_N_sf"/>
</dbReference>
<keyword evidence="19" id="KW-0539">Nucleus</keyword>
<evidence type="ECO:0000256" key="13">
    <source>
        <dbReference type="ARBA" id="ARBA00022840"/>
    </source>
</evidence>
<evidence type="ECO:0000259" key="26">
    <source>
        <dbReference type="PROSITE" id="PS50160"/>
    </source>
</evidence>
<dbReference type="Gene3D" id="1.10.287.70">
    <property type="match status" value="1"/>
</dbReference>
<feature type="region of interest" description="Disordered" evidence="24">
    <location>
        <begin position="79"/>
        <end position="113"/>
    </location>
</feature>
<dbReference type="SUPFAM" id="SSF52113">
    <property type="entry name" value="BRCT domain"/>
    <property type="match status" value="2"/>
</dbReference>
<evidence type="ECO:0000256" key="21">
    <source>
        <dbReference type="ARBA" id="ARBA00031942"/>
    </source>
</evidence>
<feature type="domain" description="BRCT" evidence="27">
    <location>
        <begin position="1952"/>
        <end position="2040"/>
    </location>
</feature>
<organism evidence="28 29">
    <name type="scientific">Folsomia candida</name>
    <name type="common">Springtail</name>
    <dbReference type="NCBI Taxonomy" id="158441"/>
    <lineage>
        <taxon>Eukaryota</taxon>
        <taxon>Metazoa</taxon>
        <taxon>Ecdysozoa</taxon>
        <taxon>Arthropoda</taxon>
        <taxon>Hexapoda</taxon>
        <taxon>Collembola</taxon>
        <taxon>Entomobryomorpha</taxon>
        <taxon>Isotomoidea</taxon>
        <taxon>Isotomidae</taxon>
        <taxon>Proisotominae</taxon>
        <taxon>Folsomia</taxon>
    </lineage>
</organism>
<evidence type="ECO:0000256" key="5">
    <source>
        <dbReference type="ARBA" id="ARBA00012727"/>
    </source>
</evidence>
<feature type="compositionally biased region" description="Basic and acidic residues" evidence="24">
    <location>
        <begin position="855"/>
        <end position="868"/>
    </location>
</feature>
<feature type="domain" description="BRCT" evidence="27">
    <location>
        <begin position="2131"/>
        <end position="2217"/>
    </location>
</feature>
<evidence type="ECO:0000256" key="12">
    <source>
        <dbReference type="ARBA" id="ARBA00022763"/>
    </source>
</evidence>
<dbReference type="Gene3D" id="3.40.50.10190">
    <property type="entry name" value="BRCT domain"/>
    <property type="match status" value="2"/>
</dbReference>
<dbReference type="SUPFAM" id="SSF81324">
    <property type="entry name" value="Voltage-gated potassium channels"/>
    <property type="match status" value="1"/>
</dbReference>
<feature type="compositionally biased region" description="Low complexity" evidence="24">
    <location>
        <begin position="723"/>
        <end position="736"/>
    </location>
</feature>
<evidence type="ECO:0000256" key="15">
    <source>
        <dbReference type="ARBA" id="ARBA00022989"/>
    </source>
</evidence>
<keyword evidence="18" id="KW-0234">DNA repair</keyword>
<keyword evidence="9" id="KW-0479">Metal-binding</keyword>
<dbReference type="InterPro" id="IPR056398">
    <property type="entry name" value="Tudor_Coilin"/>
</dbReference>
<feature type="region of interest" description="Disordered" evidence="24">
    <location>
        <begin position="1494"/>
        <end position="1517"/>
    </location>
</feature>
<dbReference type="Pfam" id="PF00520">
    <property type="entry name" value="Ion_trans"/>
    <property type="match status" value="1"/>
</dbReference>
<feature type="transmembrane region" description="Helical" evidence="25">
    <location>
        <begin position="227"/>
        <end position="247"/>
    </location>
</feature>
<dbReference type="InterPro" id="IPR012310">
    <property type="entry name" value="DNA_ligase_ATP-dep_cent"/>
</dbReference>
<evidence type="ECO:0000256" key="8">
    <source>
        <dbReference type="ARBA" id="ARBA00022692"/>
    </source>
</evidence>
<dbReference type="PROSITE" id="PS00333">
    <property type="entry name" value="DNA_LIGASE_A2"/>
    <property type="match status" value="1"/>
</dbReference>
<feature type="compositionally biased region" description="Polar residues" evidence="24">
    <location>
        <begin position="1007"/>
        <end position="1018"/>
    </location>
</feature>
<dbReference type="GO" id="GO:0005958">
    <property type="term" value="C:DNA-dependent protein kinase-DNA ligase 4 complex"/>
    <property type="evidence" value="ECO:0007669"/>
    <property type="project" value="TreeGrafter"/>
</dbReference>
<comment type="similarity">
    <text evidence="4 23">Belongs to the ATP-dependent DNA ligase family.</text>
</comment>
<feature type="compositionally biased region" description="Polar residues" evidence="24">
    <location>
        <begin position="1497"/>
        <end position="1510"/>
    </location>
</feature>
<dbReference type="STRING" id="158441.A0A226D7K3"/>
<feature type="compositionally biased region" description="Basic and acidic residues" evidence="24">
    <location>
        <begin position="2086"/>
        <end position="2095"/>
    </location>
</feature>
<dbReference type="SUPFAM" id="SSF56091">
    <property type="entry name" value="DNA ligase/mRNA capping enzyme, catalytic domain"/>
    <property type="match status" value="1"/>
</dbReference>
<evidence type="ECO:0000256" key="18">
    <source>
        <dbReference type="ARBA" id="ARBA00023204"/>
    </source>
</evidence>
<evidence type="ECO:0000256" key="20">
    <source>
        <dbReference type="ARBA" id="ARBA00030676"/>
    </source>
</evidence>
<evidence type="ECO:0000256" key="16">
    <source>
        <dbReference type="ARBA" id="ARBA00023136"/>
    </source>
</evidence>
<evidence type="ECO:0000256" key="19">
    <source>
        <dbReference type="ARBA" id="ARBA00023242"/>
    </source>
</evidence>
<protein>
    <recommendedName>
        <fullName evidence="6">DNA ligase 4</fullName>
        <ecNumber evidence="5">6.5.1.1</ecNumber>
    </recommendedName>
    <alternativeName>
        <fullName evidence="21">DNA ligase IV</fullName>
    </alternativeName>
    <alternativeName>
        <fullName evidence="20">Polydeoxyribonucleotide synthase [ATP] 4</fullName>
    </alternativeName>
</protein>
<feature type="region of interest" description="Disordered" evidence="24">
    <location>
        <begin position="721"/>
        <end position="894"/>
    </location>
</feature>
<dbReference type="Gene3D" id="1.10.3260.10">
    <property type="entry name" value="DNA ligase, ATP-dependent, N-terminal domain"/>
    <property type="match status" value="1"/>
</dbReference>
<evidence type="ECO:0000256" key="24">
    <source>
        <dbReference type="SAM" id="MobiDB-lite"/>
    </source>
</evidence>
<evidence type="ECO:0000256" key="4">
    <source>
        <dbReference type="ARBA" id="ARBA00007572"/>
    </source>
</evidence>
<dbReference type="InterPro" id="IPR027359">
    <property type="entry name" value="Volt_channel_dom_sf"/>
</dbReference>
<feature type="domain" description="ATP-dependent DNA ligase family profile" evidence="26">
    <location>
        <begin position="1615"/>
        <end position="1742"/>
    </location>
</feature>
<name>A0A226D7K3_FOLCA</name>
<dbReference type="InterPro" id="IPR005821">
    <property type="entry name" value="Ion_trans_dom"/>
</dbReference>
<dbReference type="InterPro" id="IPR036420">
    <property type="entry name" value="BRCT_dom_sf"/>
</dbReference>
<dbReference type="EC" id="6.5.1.1" evidence="5"/>
<dbReference type="SMART" id="SM00292">
    <property type="entry name" value="BRCT"/>
    <property type="match status" value="2"/>
</dbReference>
<dbReference type="GO" id="GO:0016020">
    <property type="term" value="C:membrane"/>
    <property type="evidence" value="ECO:0007669"/>
    <property type="project" value="UniProtKB-SubCell"/>
</dbReference>
<dbReference type="EMBL" id="LNIX01000033">
    <property type="protein sequence ID" value="OXA40611.1"/>
    <property type="molecule type" value="Genomic_DNA"/>
</dbReference>
<dbReference type="SUPFAM" id="SSF50249">
    <property type="entry name" value="Nucleic acid-binding proteins"/>
    <property type="match status" value="1"/>
</dbReference>
<dbReference type="Pfam" id="PF01068">
    <property type="entry name" value="DNA_ligase_A_M"/>
    <property type="match status" value="1"/>
</dbReference>
<feature type="region of interest" description="Disordered" evidence="24">
    <location>
        <begin position="914"/>
        <end position="947"/>
    </location>
</feature>
<feature type="region of interest" description="Disordered" evidence="24">
    <location>
        <begin position="1087"/>
        <end position="1116"/>
    </location>
</feature>
<dbReference type="PROSITE" id="PS50160">
    <property type="entry name" value="DNA_LIGASE_A3"/>
    <property type="match status" value="1"/>
</dbReference>
<dbReference type="GO" id="GO:0071897">
    <property type="term" value="P:DNA biosynthetic process"/>
    <property type="evidence" value="ECO:0007669"/>
    <property type="project" value="InterPro"/>
</dbReference>
<comment type="cofactor">
    <cofactor evidence="1">
        <name>Mg(2+)</name>
        <dbReference type="ChEBI" id="CHEBI:18420"/>
    </cofactor>
</comment>
<evidence type="ECO:0000256" key="14">
    <source>
        <dbReference type="ARBA" id="ARBA00022842"/>
    </source>
</evidence>
<keyword evidence="13" id="KW-0067">ATP-binding</keyword>
<evidence type="ECO:0000259" key="27">
    <source>
        <dbReference type="PROSITE" id="PS50172"/>
    </source>
</evidence>
<dbReference type="InterPro" id="IPR012308">
    <property type="entry name" value="DNA_ligase_ATP-dep_N"/>
</dbReference>
<feature type="compositionally biased region" description="Acidic residues" evidence="24">
    <location>
        <begin position="2096"/>
        <end position="2109"/>
    </location>
</feature>
<dbReference type="OrthoDB" id="74813at2759"/>
<evidence type="ECO:0000256" key="9">
    <source>
        <dbReference type="ARBA" id="ARBA00022723"/>
    </source>
</evidence>
<evidence type="ECO:0000256" key="23">
    <source>
        <dbReference type="RuleBase" id="RU004196"/>
    </source>
</evidence>
<dbReference type="GO" id="GO:0032807">
    <property type="term" value="C:DNA ligase IV complex"/>
    <property type="evidence" value="ECO:0007669"/>
    <property type="project" value="TreeGrafter"/>
</dbReference>
<dbReference type="Gene3D" id="3.30.470.30">
    <property type="entry name" value="DNA ligase/mRNA capping enzyme"/>
    <property type="match status" value="1"/>
</dbReference>
<dbReference type="InterPro" id="IPR000977">
    <property type="entry name" value="DNA_ligase_ATP-dep"/>
</dbReference>
<feature type="transmembrane region" description="Helical" evidence="25">
    <location>
        <begin position="399"/>
        <end position="426"/>
    </location>
</feature>
<dbReference type="InterPro" id="IPR044125">
    <property type="entry name" value="Adenylation_DNA_ligase_IV"/>
</dbReference>
<feature type="region of interest" description="Disordered" evidence="24">
    <location>
        <begin position="984"/>
        <end position="1043"/>
    </location>
</feature>
<dbReference type="GO" id="GO:0006297">
    <property type="term" value="P:nucleotide-excision repair, DNA gap filling"/>
    <property type="evidence" value="ECO:0007669"/>
    <property type="project" value="TreeGrafter"/>
</dbReference>
<dbReference type="InterPro" id="IPR012340">
    <property type="entry name" value="NA-bd_OB-fold"/>
</dbReference>
<keyword evidence="15 25" id="KW-1133">Transmembrane helix</keyword>
<keyword evidence="14" id="KW-0460">Magnesium</keyword>
<feature type="transmembrane region" description="Helical" evidence="25">
    <location>
        <begin position="256"/>
        <end position="274"/>
    </location>
</feature>
<dbReference type="PANTHER" id="PTHR45997:SF1">
    <property type="entry name" value="DNA LIGASE 4"/>
    <property type="match status" value="1"/>
</dbReference>
<keyword evidence="11" id="KW-0547">Nucleotide-binding</keyword>
<dbReference type="Proteomes" id="UP000198287">
    <property type="component" value="Unassembled WGS sequence"/>
</dbReference>
<reference evidence="28 29" key="1">
    <citation type="submission" date="2015-12" db="EMBL/GenBank/DDBJ databases">
        <title>The genome of Folsomia candida.</title>
        <authorList>
            <person name="Faddeeva A."/>
            <person name="Derks M.F."/>
            <person name="Anvar Y."/>
            <person name="Smit S."/>
            <person name="Van Straalen N."/>
            <person name="Roelofs D."/>
        </authorList>
    </citation>
    <scope>NUCLEOTIDE SEQUENCE [LARGE SCALE GENOMIC DNA]</scope>
    <source>
        <strain evidence="28 29">VU population</strain>
        <tissue evidence="28">Whole body</tissue>
    </source>
</reference>
<keyword evidence="12" id="KW-0227">DNA damage</keyword>
<comment type="catalytic activity">
    <reaction evidence="22">
        <text>ATP + (deoxyribonucleotide)n-3'-hydroxyl + 5'-phospho-(deoxyribonucleotide)m = (deoxyribonucleotide)n+m + AMP + diphosphate.</text>
        <dbReference type="EC" id="6.5.1.1"/>
    </reaction>
</comment>
<evidence type="ECO:0000256" key="7">
    <source>
        <dbReference type="ARBA" id="ARBA00022598"/>
    </source>
</evidence>
<feature type="region of interest" description="Disordered" evidence="24">
    <location>
        <begin position="1"/>
        <end position="25"/>
    </location>
</feature>
<keyword evidence="17" id="KW-0233">DNA recombination</keyword>
<evidence type="ECO:0000256" key="17">
    <source>
        <dbReference type="ARBA" id="ARBA00023172"/>
    </source>
</evidence>
<evidence type="ECO:0000256" key="6">
    <source>
        <dbReference type="ARBA" id="ARBA00022073"/>
    </source>
</evidence>
<dbReference type="GO" id="GO:0006303">
    <property type="term" value="P:double-strand break repair via nonhomologous end joining"/>
    <property type="evidence" value="ECO:0007669"/>
    <property type="project" value="TreeGrafter"/>
</dbReference>
<evidence type="ECO:0000256" key="1">
    <source>
        <dbReference type="ARBA" id="ARBA00001946"/>
    </source>
</evidence>
<dbReference type="Pfam" id="PF23086">
    <property type="entry name" value="Tudor_Coilin"/>
    <property type="match status" value="1"/>
</dbReference>
<dbReference type="InterPro" id="IPR016059">
    <property type="entry name" value="DNA_ligase_ATP-dep_CS"/>
</dbReference>
<feature type="transmembrane region" description="Helical" evidence="25">
    <location>
        <begin position="316"/>
        <end position="344"/>
    </location>
</feature>
<keyword evidence="29" id="KW-1185">Reference proteome</keyword>
<feature type="compositionally biased region" description="Polar residues" evidence="24">
    <location>
        <begin position="917"/>
        <end position="947"/>
    </location>
</feature>
<keyword evidence="10" id="KW-0677">Repeat</keyword>
<dbReference type="GO" id="GO:0046872">
    <property type="term" value="F:metal ion binding"/>
    <property type="evidence" value="ECO:0007669"/>
    <property type="project" value="UniProtKB-KW"/>
</dbReference>